<organism evidence="2 3">
    <name type="scientific">Pseudomonas japonica</name>
    <dbReference type="NCBI Taxonomy" id="256466"/>
    <lineage>
        <taxon>Bacteria</taxon>
        <taxon>Pseudomonadati</taxon>
        <taxon>Pseudomonadota</taxon>
        <taxon>Gammaproteobacteria</taxon>
        <taxon>Pseudomonadales</taxon>
        <taxon>Pseudomonadaceae</taxon>
        <taxon>Pseudomonas</taxon>
    </lineage>
</organism>
<keyword evidence="1" id="KW-0812">Transmembrane</keyword>
<dbReference type="AlphaFoldDB" id="A0A239LJJ2"/>
<evidence type="ECO:0000313" key="2">
    <source>
        <dbReference type="EMBL" id="SNT30072.1"/>
    </source>
</evidence>
<keyword evidence="1" id="KW-0472">Membrane</keyword>
<feature type="transmembrane region" description="Helical" evidence="1">
    <location>
        <begin position="123"/>
        <end position="143"/>
    </location>
</feature>
<proteinExistence type="predicted"/>
<name>A0A239LJJ2_9PSED</name>
<accession>A0A239LJJ2</accession>
<dbReference type="EMBL" id="FZOL01000037">
    <property type="protein sequence ID" value="SNT30072.1"/>
    <property type="molecule type" value="Genomic_DNA"/>
</dbReference>
<sequence length="220" mass="24666">MEPRDLFALLSCIALVISGLFYGVAFIRRNNYLLGLEFLIVGISASNFTTFIATGWQLNYDIALFLDAFSRGVGVPIIGTLGLMALTHGYRPSRATDIVLFVGGFAATFVYHLSDAFKAPLPYFYLVMWSLYTLYLCCFIWRLARAREFFHVLTTIVGGAAGLTIAIRNDFFPIPGDDTKLIFMTYALLTWAYSIVQLYYAYTALERSQASTAQTFAHSR</sequence>
<feature type="transmembrane region" description="Helical" evidence="1">
    <location>
        <begin position="62"/>
        <end position="86"/>
    </location>
</feature>
<keyword evidence="1" id="KW-1133">Transmembrane helix</keyword>
<feature type="transmembrane region" description="Helical" evidence="1">
    <location>
        <begin position="181"/>
        <end position="202"/>
    </location>
</feature>
<feature type="transmembrane region" description="Helical" evidence="1">
    <location>
        <begin position="98"/>
        <end position="117"/>
    </location>
</feature>
<reference evidence="3" key="1">
    <citation type="submission" date="2017-06" db="EMBL/GenBank/DDBJ databases">
        <authorList>
            <person name="Varghese N."/>
            <person name="Submissions S."/>
        </authorList>
    </citation>
    <scope>NUCLEOTIDE SEQUENCE [LARGE SCALE GENOMIC DNA]</scope>
    <source>
        <strain evidence="3">DSM 22348</strain>
    </source>
</reference>
<feature type="transmembrane region" description="Helical" evidence="1">
    <location>
        <begin position="34"/>
        <end position="56"/>
    </location>
</feature>
<feature type="transmembrane region" description="Helical" evidence="1">
    <location>
        <begin position="150"/>
        <end position="169"/>
    </location>
</feature>
<keyword evidence="3" id="KW-1185">Reference proteome</keyword>
<gene>
    <name evidence="2" type="ORF">SAMN05444352_1375</name>
</gene>
<dbReference type="Proteomes" id="UP000198407">
    <property type="component" value="Unassembled WGS sequence"/>
</dbReference>
<protein>
    <submittedName>
        <fullName evidence="2">Uncharacterized protein</fullName>
    </submittedName>
</protein>
<evidence type="ECO:0000313" key="3">
    <source>
        <dbReference type="Proteomes" id="UP000198407"/>
    </source>
</evidence>
<dbReference type="RefSeq" id="WP_042129212.1">
    <property type="nucleotide sequence ID" value="NZ_FZOL01000037.1"/>
</dbReference>
<evidence type="ECO:0000256" key="1">
    <source>
        <dbReference type="SAM" id="Phobius"/>
    </source>
</evidence>
<dbReference type="OrthoDB" id="6711110at2"/>
<feature type="transmembrane region" description="Helical" evidence="1">
    <location>
        <begin position="6"/>
        <end position="27"/>
    </location>
</feature>